<organism evidence="5 6">
    <name type="scientific">Mobilitalea sibirica</name>
    <dbReference type="NCBI Taxonomy" id="1462919"/>
    <lineage>
        <taxon>Bacteria</taxon>
        <taxon>Bacillati</taxon>
        <taxon>Bacillota</taxon>
        <taxon>Clostridia</taxon>
        <taxon>Lachnospirales</taxon>
        <taxon>Lachnospiraceae</taxon>
        <taxon>Mobilitalea</taxon>
    </lineage>
</organism>
<reference evidence="5" key="1">
    <citation type="submission" date="2020-12" db="EMBL/GenBank/DDBJ databases">
        <title>M. sibirica DSM 26468T genome.</title>
        <authorList>
            <person name="Thieme N."/>
            <person name="Rettenmaier R."/>
            <person name="Zverlov V."/>
            <person name="Liebl W."/>
        </authorList>
    </citation>
    <scope>NUCLEOTIDE SEQUENCE</scope>
    <source>
        <strain evidence="5">DSM 26468</strain>
    </source>
</reference>
<sequence length="311" mass="35365">MEIAVRMTHRSKRNYLILGSLIVLCFILYIGLKVIVIGKGSLFQRKFNFDDNAHIQMLEELNKEWELPEGYTIDDIEYNGLNMNWVYPKDNSSDNVILQLHGGAYQRSLAENGTNYQRFAVKYAQISEARVLTIDYRVAPKHPYPAALEDAVMAYQWLLDQGYKAEKIIIVGDSAGGGLTLATALYLRDNDLPLPAALITMSAWTKLDYKRMDVPYVGSSDPKDPYISPFYGEYSRFPPILMQVGGEEALLGDTLEVADKALIAGVDITQTTYKDMFHVFQLLYPLLPEANNAWVEVEEFIDRIFNHTDKQ</sequence>
<dbReference type="Gene3D" id="3.40.50.1820">
    <property type="entry name" value="alpha/beta hydrolase"/>
    <property type="match status" value="1"/>
</dbReference>
<dbReference type="SUPFAM" id="SSF53474">
    <property type="entry name" value="alpha/beta-Hydrolases"/>
    <property type="match status" value="1"/>
</dbReference>
<dbReference type="InterPro" id="IPR029058">
    <property type="entry name" value="AB_hydrolase_fold"/>
</dbReference>
<dbReference type="Pfam" id="PF07859">
    <property type="entry name" value="Abhydrolase_3"/>
    <property type="match status" value="1"/>
</dbReference>
<evidence type="ECO:0000256" key="3">
    <source>
        <dbReference type="SAM" id="Phobius"/>
    </source>
</evidence>
<accession>A0A8J7L220</accession>
<keyword evidence="3" id="KW-0472">Membrane</keyword>
<dbReference type="GO" id="GO:0004806">
    <property type="term" value="F:triacylglycerol lipase activity"/>
    <property type="evidence" value="ECO:0007669"/>
    <property type="project" value="TreeGrafter"/>
</dbReference>
<keyword evidence="3" id="KW-0812">Transmembrane</keyword>
<protein>
    <submittedName>
        <fullName evidence="5">Alpha/beta hydrolase</fullName>
    </submittedName>
</protein>
<comment type="caution">
    <text evidence="5">The sequence shown here is derived from an EMBL/GenBank/DDBJ whole genome shotgun (WGS) entry which is preliminary data.</text>
</comment>
<name>A0A8J7L220_9FIRM</name>
<dbReference type="InterPro" id="IPR050300">
    <property type="entry name" value="GDXG_lipolytic_enzyme"/>
</dbReference>
<dbReference type="EMBL" id="JAEAGR010000002">
    <property type="protein sequence ID" value="MBH1939818.1"/>
    <property type="molecule type" value="Genomic_DNA"/>
</dbReference>
<dbReference type="PANTHER" id="PTHR48081:SF30">
    <property type="entry name" value="ACETYL-HYDROLASE LIPR-RELATED"/>
    <property type="match status" value="1"/>
</dbReference>
<dbReference type="Proteomes" id="UP000623269">
    <property type="component" value="Unassembled WGS sequence"/>
</dbReference>
<evidence type="ECO:0000313" key="6">
    <source>
        <dbReference type="Proteomes" id="UP000623269"/>
    </source>
</evidence>
<proteinExistence type="inferred from homology"/>
<evidence type="ECO:0000256" key="1">
    <source>
        <dbReference type="ARBA" id="ARBA00010515"/>
    </source>
</evidence>
<dbReference type="AlphaFoldDB" id="A0A8J7L220"/>
<keyword evidence="2 5" id="KW-0378">Hydrolase</keyword>
<evidence type="ECO:0000256" key="2">
    <source>
        <dbReference type="ARBA" id="ARBA00022801"/>
    </source>
</evidence>
<evidence type="ECO:0000259" key="4">
    <source>
        <dbReference type="Pfam" id="PF07859"/>
    </source>
</evidence>
<comment type="similarity">
    <text evidence="1">Belongs to the 'GDXG' lipolytic enzyme family.</text>
</comment>
<feature type="domain" description="Alpha/beta hydrolase fold-3" evidence="4">
    <location>
        <begin position="97"/>
        <end position="281"/>
    </location>
</feature>
<dbReference type="PANTHER" id="PTHR48081">
    <property type="entry name" value="AB HYDROLASE SUPERFAMILY PROTEIN C4A8.06C"/>
    <property type="match status" value="1"/>
</dbReference>
<evidence type="ECO:0000313" key="5">
    <source>
        <dbReference type="EMBL" id="MBH1939818.1"/>
    </source>
</evidence>
<keyword evidence="3" id="KW-1133">Transmembrane helix</keyword>
<feature type="transmembrane region" description="Helical" evidence="3">
    <location>
        <begin position="15"/>
        <end position="36"/>
    </location>
</feature>
<gene>
    <name evidence="5" type="ORF">I5677_02780</name>
</gene>
<dbReference type="InterPro" id="IPR013094">
    <property type="entry name" value="AB_hydrolase_3"/>
</dbReference>
<dbReference type="RefSeq" id="WP_197660043.1">
    <property type="nucleotide sequence ID" value="NZ_JAEAGR010000002.1"/>
</dbReference>
<keyword evidence="6" id="KW-1185">Reference proteome</keyword>